<reference evidence="2" key="1">
    <citation type="submission" date="2017-12" db="EMBL/GenBank/DDBJ databases">
        <title>Whole genome sequencing of Acidipropionibacterium jensenii strains JS279 and JS280.</title>
        <authorList>
            <person name="Deptula P."/>
            <person name="Laine P."/>
            <person name="Smolander O.-P."/>
            <person name="Paulin L."/>
            <person name="Auvinen P."/>
            <person name="Varmanen P."/>
        </authorList>
    </citation>
    <scope>NUCLEOTIDE SEQUENCE [LARGE SCALE GENOMIC DNA]</scope>
    <source>
        <strain evidence="2">JS280</strain>
    </source>
</reference>
<sequence>MSVTDRTASRTDEPAAQGDAVVTVRHARLRPSNVTLKVVMAVTGTIFALFVLVHMIGNLKALMGPEEFNSYARFLRVLAHPLIPYEGVLWILRIVLLGCLVAHVWAGVLIWWRGRRSRGGHRRRGMAGLTWGARTMLLSGILLLGFVVVHLLDLTLGAGLESSSFRAPVRTGPADVDVHAYQNLVASLSRPPMAIYYSLMMLVIGVHLAQGIWNVINDLGGTGPRLRRIWLLVGLLVALAVVIGNGTLPILILTGVIS</sequence>
<dbReference type="NCBIfam" id="TIGR02046">
    <property type="entry name" value="sdhC_b558_fam"/>
    <property type="match status" value="1"/>
</dbReference>
<dbReference type="AlphaFoldDB" id="A0A3Q9UJH4"/>
<protein>
    <submittedName>
        <fullName evidence="1">Succinate dehydrogenase</fullName>
    </submittedName>
</protein>
<proteinExistence type="predicted"/>
<dbReference type="EMBL" id="CP025570">
    <property type="protein sequence ID" value="AZZ39624.1"/>
    <property type="molecule type" value="Genomic_DNA"/>
</dbReference>
<dbReference type="GO" id="GO:0016020">
    <property type="term" value="C:membrane"/>
    <property type="evidence" value="ECO:0007669"/>
    <property type="project" value="InterPro"/>
</dbReference>
<organism evidence="1 2">
    <name type="scientific">Acidipropionibacterium jensenii</name>
    <dbReference type="NCBI Taxonomy" id="1749"/>
    <lineage>
        <taxon>Bacteria</taxon>
        <taxon>Bacillati</taxon>
        <taxon>Actinomycetota</taxon>
        <taxon>Actinomycetes</taxon>
        <taxon>Propionibacteriales</taxon>
        <taxon>Propionibacteriaceae</taxon>
        <taxon>Acidipropionibacterium</taxon>
    </lineage>
</organism>
<evidence type="ECO:0000313" key="1">
    <source>
        <dbReference type="EMBL" id="AZZ39624.1"/>
    </source>
</evidence>
<name>A0A3Q9UJH4_9ACTN</name>
<evidence type="ECO:0000313" key="2">
    <source>
        <dbReference type="Proteomes" id="UP000285875"/>
    </source>
</evidence>
<dbReference type="CDD" id="cd03498">
    <property type="entry name" value="SQR_TypeB_2_TM"/>
    <property type="match status" value="1"/>
</dbReference>
<dbReference type="Proteomes" id="UP000285875">
    <property type="component" value="Chromosome"/>
</dbReference>
<dbReference type="KEGG" id="aji:C0Z10_07510"/>
<gene>
    <name evidence="1" type="ORF">C0Z10_07510</name>
</gene>
<dbReference type="Gene3D" id="1.20.1300.10">
    <property type="entry name" value="Fumarate reductase/succinate dehydrogenase, transmembrane subunit"/>
    <property type="match status" value="1"/>
</dbReference>
<dbReference type="SUPFAM" id="SSF81343">
    <property type="entry name" value="Fumarate reductase respiratory complex transmembrane subunits"/>
    <property type="match status" value="1"/>
</dbReference>
<accession>A0A3Q9UJH4</accession>
<dbReference type="InterPro" id="IPR034804">
    <property type="entry name" value="SQR/QFR_C/D"/>
</dbReference>
<dbReference type="InterPro" id="IPR011138">
    <property type="entry name" value="Cytochrome_b-558"/>
</dbReference>